<dbReference type="EMBL" id="BMAT01002392">
    <property type="protein sequence ID" value="GFS05940.1"/>
    <property type="molecule type" value="Genomic_DNA"/>
</dbReference>
<dbReference type="Pfam" id="PF17039">
    <property type="entry name" value="Glyco_tran_10_N"/>
    <property type="match status" value="1"/>
</dbReference>
<keyword evidence="10" id="KW-0472">Membrane</keyword>
<evidence type="ECO:0000313" key="15">
    <source>
        <dbReference type="EMBL" id="GFS05940.1"/>
    </source>
</evidence>
<keyword evidence="5 12" id="KW-0808">Transferase</keyword>
<dbReference type="SUPFAM" id="SSF53756">
    <property type="entry name" value="UDP-Glycosyltransferase/glycogen phosphorylase"/>
    <property type="match status" value="1"/>
</dbReference>
<dbReference type="EC" id="2.4.1.-" evidence="12"/>
<keyword evidence="7" id="KW-0735">Signal-anchor</keyword>
<dbReference type="InterPro" id="IPR055270">
    <property type="entry name" value="Glyco_tran_10_C"/>
</dbReference>
<dbReference type="Pfam" id="PF00852">
    <property type="entry name" value="Glyco_transf_10"/>
    <property type="match status" value="1"/>
</dbReference>
<evidence type="ECO:0000256" key="7">
    <source>
        <dbReference type="ARBA" id="ARBA00022968"/>
    </source>
</evidence>
<comment type="caution">
    <text evidence="15">The sequence shown here is derived from an EMBL/GenBank/DDBJ whole genome shotgun (WGS) entry which is preliminary data.</text>
</comment>
<dbReference type="InterPro" id="IPR001503">
    <property type="entry name" value="Glyco_trans_10"/>
</dbReference>
<sequence>MAGILVLSTVADLGHVSIATSSGRNWVNKMFAAPRRDIFPITEPCSTNNKSDACAVGSTNGTAHENVADNRTRVQAASKLAPGPVTSVTRQSITNSEKVKCAVGSPFVICGGRPPVRTPAEKDADMSRRGVWKIANVRKAKWQPEMQFGSCRYSNCVSVGQNVGPDTDVVHVYGVGLNSRFPKPVRHPNQLWMFSVWESPHHTHADFISNPRSPWNSVFNLTMSYRVDSDVFVPYGFLAFEPTPVEKRPNYYVDIYGACGIPCAKHNGKCTKELPVKYKFYLSFENSICTDYISEKLYKIYAPGMHVIPVTRGGTPYAKYFPKNTFIDAADFAGPRQLAEHLKSLGSDLKRYSKMLEHKDQYRVFGGLNSMWCNLCEALNTKTIGLKTYNMKKWFNDGHCKQPRDLG</sequence>
<evidence type="ECO:0000256" key="11">
    <source>
        <dbReference type="ARBA" id="ARBA00023180"/>
    </source>
</evidence>
<keyword evidence="16" id="KW-1185">Reference proteome</keyword>
<dbReference type="PANTHER" id="PTHR48438:SF1">
    <property type="entry name" value="ALPHA-(1,3)-FUCOSYLTRANSFERASE C-RELATED"/>
    <property type="match status" value="1"/>
</dbReference>
<dbReference type="InterPro" id="IPR038577">
    <property type="entry name" value="GT10-like_C_sf"/>
</dbReference>
<name>A0AAV4I798_9GAST</name>
<keyword evidence="9 12" id="KW-0333">Golgi apparatus</keyword>
<evidence type="ECO:0000259" key="14">
    <source>
        <dbReference type="Pfam" id="PF17039"/>
    </source>
</evidence>
<keyword evidence="6 12" id="KW-0812">Transmembrane</keyword>
<organism evidence="15 16">
    <name type="scientific">Elysia marginata</name>
    <dbReference type="NCBI Taxonomy" id="1093978"/>
    <lineage>
        <taxon>Eukaryota</taxon>
        <taxon>Metazoa</taxon>
        <taxon>Spiralia</taxon>
        <taxon>Lophotrochozoa</taxon>
        <taxon>Mollusca</taxon>
        <taxon>Gastropoda</taxon>
        <taxon>Heterobranchia</taxon>
        <taxon>Euthyneura</taxon>
        <taxon>Panpulmonata</taxon>
        <taxon>Sacoglossa</taxon>
        <taxon>Placobranchoidea</taxon>
        <taxon>Plakobranchidae</taxon>
        <taxon>Elysia</taxon>
    </lineage>
</organism>
<comment type="subcellular location">
    <subcellularLocation>
        <location evidence="1">Golgi apparatus membrane</location>
        <topology evidence="1">Single-pass type II membrane protein</topology>
    </subcellularLocation>
    <subcellularLocation>
        <location evidence="12">Golgi apparatus</location>
        <location evidence="12">Golgi stack membrane</location>
        <topology evidence="12">Single-pass type II membrane protein</topology>
    </subcellularLocation>
</comment>
<dbReference type="Gene3D" id="3.40.50.11660">
    <property type="entry name" value="Glycosyl transferase family 10, C-terminal domain"/>
    <property type="match status" value="1"/>
</dbReference>
<evidence type="ECO:0000256" key="3">
    <source>
        <dbReference type="ARBA" id="ARBA00008919"/>
    </source>
</evidence>
<evidence type="ECO:0000256" key="6">
    <source>
        <dbReference type="ARBA" id="ARBA00022692"/>
    </source>
</evidence>
<keyword evidence="4 12" id="KW-0328">Glycosyltransferase</keyword>
<dbReference type="GO" id="GO:0008417">
    <property type="term" value="F:fucosyltransferase activity"/>
    <property type="evidence" value="ECO:0007669"/>
    <property type="project" value="InterPro"/>
</dbReference>
<dbReference type="Proteomes" id="UP000762676">
    <property type="component" value="Unassembled WGS sequence"/>
</dbReference>
<comment type="pathway">
    <text evidence="2">Protein modification; protein glycosylation.</text>
</comment>
<dbReference type="AlphaFoldDB" id="A0AAV4I798"/>
<feature type="domain" description="Fucosyltransferase N-terminal" evidence="14">
    <location>
        <begin position="145"/>
        <end position="236"/>
    </location>
</feature>
<dbReference type="GO" id="GO:0000139">
    <property type="term" value="C:Golgi membrane"/>
    <property type="evidence" value="ECO:0007669"/>
    <property type="project" value="UniProtKB-SubCell"/>
</dbReference>
<gene>
    <name evidence="15" type="ORF">ElyMa_001211500</name>
</gene>
<evidence type="ECO:0000256" key="12">
    <source>
        <dbReference type="RuleBase" id="RU003832"/>
    </source>
</evidence>
<evidence type="ECO:0000256" key="1">
    <source>
        <dbReference type="ARBA" id="ARBA00004323"/>
    </source>
</evidence>
<evidence type="ECO:0000256" key="10">
    <source>
        <dbReference type="ARBA" id="ARBA00023136"/>
    </source>
</evidence>
<evidence type="ECO:0000256" key="9">
    <source>
        <dbReference type="ARBA" id="ARBA00023034"/>
    </source>
</evidence>
<comment type="similarity">
    <text evidence="3 12">Belongs to the glycosyltransferase 10 family.</text>
</comment>
<dbReference type="PANTHER" id="PTHR48438">
    <property type="entry name" value="ALPHA-(1,3)-FUCOSYLTRANSFERASE C-RELATED"/>
    <property type="match status" value="1"/>
</dbReference>
<evidence type="ECO:0000256" key="4">
    <source>
        <dbReference type="ARBA" id="ARBA00022676"/>
    </source>
</evidence>
<proteinExistence type="inferred from homology"/>
<accession>A0AAV4I798</accession>
<keyword evidence="11" id="KW-0325">Glycoprotein</keyword>
<evidence type="ECO:0000259" key="13">
    <source>
        <dbReference type="Pfam" id="PF00852"/>
    </source>
</evidence>
<keyword evidence="8" id="KW-1133">Transmembrane helix</keyword>
<evidence type="ECO:0000313" key="16">
    <source>
        <dbReference type="Proteomes" id="UP000762676"/>
    </source>
</evidence>
<evidence type="ECO:0000256" key="2">
    <source>
        <dbReference type="ARBA" id="ARBA00004922"/>
    </source>
</evidence>
<dbReference type="InterPro" id="IPR031481">
    <property type="entry name" value="Glyco_tran_10_N"/>
</dbReference>
<reference evidence="15 16" key="1">
    <citation type="journal article" date="2021" name="Elife">
        <title>Chloroplast acquisition without the gene transfer in kleptoplastic sea slugs, Plakobranchus ocellatus.</title>
        <authorList>
            <person name="Maeda T."/>
            <person name="Takahashi S."/>
            <person name="Yoshida T."/>
            <person name="Shimamura S."/>
            <person name="Takaki Y."/>
            <person name="Nagai Y."/>
            <person name="Toyoda A."/>
            <person name="Suzuki Y."/>
            <person name="Arimoto A."/>
            <person name="Ishii H."/>
            <person name="Satoh N."/>
            <person name="Nishiyama T."/>
            <person name="Hasebe M."/>
            <person name="Maruyama T."/>
            <person name="Minagawa J."/>
            <person name="Obokata J."/>
            <person name="Shigenobu S."/>
        </authorList>
    </citation>
    <scope>NUCLEOTIDE SEQUENCE [LARGE SCALE GENOMIC DNA]</scope>
</reference>
<feature type="domain" description="Fucosyltransferase C-terminal" evidence="13">
    <location>
        <begin position="252"/>
        <end position="390"/>
    </location>
</feature>
<evidence type="ECO:0000256" key="8">
    <source>
        <dbReference type="ARBA" id="ARBA00022989"/>
    </source>
</evidence>
<dbReference type="GO" id="GO:0032580">
    <property type="term" value="C:Golgi cisterna membrane"/>
    <property type="evidence" value="ECO:0007669"/>
    <property type="project" value="UniProtKB-SubCell"/>
</dbReference>
<protein>
    <recommendedName>
        <fullName evidence="12">Fucosyltransferase</fullName>
        <ecNumber evidence="12">2.4.1.-</ecNumber>
    </recommendedName>
</protein>
<evidence type="ECO:0000256" key="5">
    <source>
        <dbReference type="ARBA" id="ARBA00022679"/>
    </source>
</evidence>